<reference evidence="5" key="1">
    <citation type="submission" date="2025-08" db="UniProtKB">
        <authorList>
            <consortium name="RefSeq"/>
        </authorList>
    </citation>
    <scope>IDENTIFICATION</scope>
    <source>
        <strain evidence="5">J_2021</strain>
        <tissue evidence="5">Erythrocytes</tissue>
    </source>
</reference>
<organism evidence="4 5">
    <name type="scientific">Xenopus laevis</name>
    <name type="common">African clawed frog</name>
    <dbReference type="NCBI Taxonomy" id="8355"/>
    <lineage>
        <taxon>Eukaryota</taxon>
        <taxon>Metazoa</taxon>
        <taxon>Chordata</taxon>
        <taxon>Craniata</taxon>
        <taxon>Vertebrata</taxon>
        <taxon>Euteleostomi</taxon>
        <taxon>Amphibia</taxon>
        <taxon>Batrachia</taxon>
        <taxon>Anura</taxon>
        <taxon>Pipoidea</taxon>
        <taxon>Pipidae</taxon>
        <taxon>Xenopodinae</taxon>
        <taxon>Xenopus</taxon>
        <taxon>Xenopus</taxon>
    </lineage>
</organism>
<dbReference type="OrthoDB" id="1029639at2759"/>
<dbReference type="Proteomes" id="UP000186698">
    <property type="component" value="Chromosome 4S"/>
</dbReference>
<dbReference type="PANTHER" id="PTHR45761:SF10">
    <property type="entry name" value="EXTENDED SYNAPTOTAGMIN-1-LIKE"/>
    <property type="match status" value="1"/>
</dbReference>
<proteinExistence type="predicted"/>
<keyword evidence="2" id="KW-0472">Membrane</keyword>
<dbReference type="GO" id="GO:0035091">
    <property type="term" value="F:phosphatidylinositol binding"/>
    <property type="evidence" value="ECO:0007669"/>
    <property type="project" value="TreeGrafter"/>
</dbReference>
<dbReference type="PANTHER" id="PTHR45761">
    <property type="entry name" value="EXTENDED SYNAPTOTAGMIN-LIKE PROTEIN 2, ISOFORM C"/>
    <property type="match status" value="1"/>
</dbReference>
<evidence type="ECO:0000256" key="1">
    <source>
        <dbReference type="ARBA" id="ARBA00022692"/>
    </source>
</evidence>
<dbReference type="RefSeq" id="XP_041447451.1">
    <property type="nucleotide sequence ID" value="XM_041591517.1"/>
</dbReference>
<sequence length="94" mass="10404">MRVQSDPEKKQILLDLKISLNAAVMVNVGISKTIMAGVKSVKLEGTLRIILAPLIPDVPFTEAVNIYFPRRPVLHLQWTGLTNLLNIPRSSVSD</sequence>
<dbReference type="GO" id="GO:0005789">
    <property type="term" value="C:endoplasmic reticulum membrane"/>
    <property type="evidence" value="ECO:0007669"/>
    <property type="project" value="TreeGrafter"/>
</dbReference>
<gene>
    <name evidence="5" type="primary">LOC121403714</name>
</gene>
<evidence type="ECO:0000256" key="2">
    <source>
        <dbReference type="ARBA" id="ARBA00022989"/>
    </source>
</evidence>
<keyword evidence="2" id="KW-1133">Transmembrane helix</keyword>
<dbReference type="GO" id="GO:0031210">
    <property type="term" value="F:phosphatidylcholine binding"/>
    <property type="evidence" value="ECO:0007669"/>
    <property type="project" value="TreeGrafter"/>
</dbReference>
<dbReference type="InterPro" id="IPR039010">
    <property type="entry name" value="Synaptotagmin_SMP"/>
</dbReference>
<dbReference type="GO" id="GO:0005544">
    <property type="term" value="F:calcium-dependent phospholipid binding"/>
    <property type="evidence" value="ECO:0007669"/>
    <property type="project" value="TreeGrafter"/>
</dbReference>
<evidence type="ECO:0000313" key="5">
    <source>
        <dbReference type="RefSeq" id="XP_041447451.1"/>
    </source>
</evidence>
<keyword evidence="1" id="KW-0812">Transmembrane</keyword>
<dbReference type="GO" id="GO:0008429">
    <property type="term" value="F:phosphatidylethanolamine binding"/>
    <property type="evidence" value="ECO:0007669"/>
    <property type="project" value="TreeGrafter"/>
</dbReference>
<dbReference type="GO" id="GO:0005509">
    <property type="term" value="F:calcium ion binding"/>
    <property type="evidence" value="ECO:0007669"/>
    <property type="project" value="TreeGrafter"/>
</dbReference>
<dbReference type="GeneID" id="121403714"/>
<accession>A0A8J1N165</accession>
<dbReference type="InterPro" id="IPR051634">
    <property type="entry name" value="Extended_Synaptotagmin"/>
</dbReference>
<dbReference type="Pfam" id="PF17047">
    <property type="entry name" value="SMP_LBD"/>
    <property type="match status" value="1"/>
</dbReference>
<dbReference type="KEGG" id="xla:121403714"/>
<protein>
    <submittedName>
        <fullName evidence="5">Extended synaptotagmin-3-like</fullName>
    </submittedName>
</protein>
<dbReference type="AlphaFoldDB" id="A0A8J1N165"/>
<evidence type="ECO:0000259" key="3">
    <source>
        <dbReference type="Pfam" id="PF17047"/>
    </source>
</evidence>
<evidence type="ECO:0000313" key="4">
    <source>
        <dbReference type="Proteomes" id="UP000186698"/>
    </source>
</evidence>
<name>A0A8J1N165_XENLA</name>
<feature type="domain" description="Synaptotagmin SMP" evidence="3">
    <location>
        <begin position="8"/>
        <end position="89"/>
    </location>
</feature>
<keyword evidence="4" id="KW-1185">Reference proteome</keyword>